<evidence type="ECO:0000256" key="1">
    <source>
        <dbReference type="SAM" id="SignalP"/>
    </source>
</evidence>
<keyword evidence="2" id="KW-1185">Reference proteome</keyword>
<dbReference type="Proteomes" id="UP000694865">
    <property type="component" value="Unplaced"/>
</dbReference>
<name>A0ABM0H1X0_SACKO</name>
<feature type="chain" id="PRO_5045664230" evidence="1">
    <location>
        <begin position="25"/>
        <end position="112"/>
    </location>
</feature>
<dbReference type="RefSeq" id="XP_002742398.1">
    <property type="nucleotide sequence ID" value="XM_002742352.1"/>
</dbReference>
<protein>
    <submittedName>
        <fullName evidence="3">Uncharacterized protein LOC100376241</fullName>
    </submittedName>
</protein>
<proteinExistence type="predicted"/>
<dbReference type="GeneID" id="100376241"/>
<sequence length="112" mass="12943">MISKLPVVLTSLILLLMLASYVATDEYRFRDRGHHDGIQHVYSSNPDATQTLLRDKIRPKLKKILTREVKRDNPIRTEVAIKLNFLAKLCVQFDCFSGNDKYRQLLVAKATR</sequence>
<keyword evidence="1" id="KW-0732">Signal</keyword>
<accession>A0ABM0H1X0</accession>
<evidence type="ECO:0000313" key="3">
    <source>
        <dbReference type="RefSeq" id="XP_002742398.1"/>
    </source>
</evidence>
<gene>
    <name evidence="3" type="primary">LOC100376241</name>
</gene>
<feature type="signal peptide" evidence="1">
    <location>
        <begin position="1"/>
        <end position="24"/>
    </location>
</feature>
<reference evidence="3" key="1">
    <citation type="submission" date="2025-08" db="UniProtKB">
        <authorList>
            <consortium name="RefSeq"/>
        </authorList>
    </citation>
    <scope>IDENTIFICATION</scope>
    <source>
        <tissue evidence="3">Testes</tissue>
    </source>
</reference>
<evidence type="ECO:0000313" key="2">
    <source>
        <dbReference type="Proteomes" id="UP000694865"/>
    </source>
</evidence>
<organism evidence="2 3">
    <name type="scientific">Saccoglossus kowalevskii</name>
    <name type="common">Acorn worm</name>
    <dbReference type="NCBI Taxonomy" id="10224"/>
    <lineage>
        <taxon>Eukaryota</taxon>
        <taxon>Metazoa</taxon>
        <taxon>Hemichordata</taxon>
        <taxon>Enteropneusta</taxon>
        <taxon>Harrimaniidae</taxon>
        <taxon>Saccoglossus</taxon>
    </lineage>
</organism>